<name>A0A6C0AZ44_9ZZZZ</name>
<dbReference type="AlphaFoldDB" id="A0A6C0AZ44"/>
<evidence type="ECO:0000313" key="1">
    <source>
        <dbReference type="EMBL" id="QHS85070.1"/>
    </source>
</evidence>
<reference evidence="1" key="1">
    <citation type="journal article" date="2020" name="Nature">
        <title>Giant virus diversity and host interactions through global metagenomics.</title>
        <authorList>
            <person name="Schulz F."/>
            <person name="Roux S."/>
            <person name="Paez-Espino D."/>
            <person name="Jungbluth S."/>
            <person name="Walsh D.A."/>
            <person name="Denef V.J."/>
            <person name="McMahon K.D."/>
            <person name="Konstantinidis K.T."/>
            <person name="Eloe-Fadrosh E.A."/>
            <person name="Kyrpides N.C."/>
            <person name="Woyke T."/>
        </authorList>
    </citation>
    <scope>NUCLEOTIDE SEQUENCE</scope>
    <source>
        <strain evidence="1">GVMAG-M-3300009182-67</strain>
    </source>
</reference>
<protein>
    <submittedName>
        <fullName evidence="1">Uncharacterized protein</fullName>
    </submittedName>
</protein>
<dbReference type="EMBL" id="MN739039">
    <property type="protein sequence ID" value="QHS85070.1"/>
    <property type="molecule type" value="Genomic_DNA"/>
</dbReference>
<organism evidence="1">
    <name type="scientific">viral metagenome</name>
    <dbReference type="NCBI Taxonomy" id="1070528"/>
    <lineage>
        <taxon>unclassified sequences</taxon>
        <taxon>metagenomes</taxon>
        <taxon>organismal metagenomes</taxon>
    </lineage>
</organism>
<accession>A0A6C0AZ44</accession>
<proteinExistence type="predicted"/>
<sequence length="282" mass="32934">MESFIYLYPRGDRLGGHLVQYLSILIYGFYNNLYIYYDISELKYTESIFVKQILSFINNWNTRFNTPNTSKPYIQPYFLDFTKKNDNSFFYSEDLCILFTQVVYNIKSDLISYFKKYIIPKKPSTQKTIAIHLRLDDVSTQSDYDGMVCGNYYKNIINESEIVSGIVQKWETLYNTQRPLSKDKLNLVISQAKEKYPDHEIVIVTSPGEKVDFDYPVITHSNPDDDLSYLCNSDVLILSRSTFSIIAAFMGNASEIWCPVWGHFVCLGLNTKYDKSKFNYFS</sequence>